<gene>
    <name evidence="2" type="ORF">N7458_000026</name>
</gene>
<feature type="chain" id="PRO_5041981559" description="Hydrophobic surface binding protein A" evidence="1">
    <location>
        <begin position="20"/>
        <end position="172"/>
    </location>
</feature>
<proteinExistence type="predicted"/>
<comment type="caution">
    <text evidence="2">The sequence shown here is derived from an EMBL/GenBank/DDBJ whole genome shotgun (WGS) entry which is preliminary data.</text>
</comment>
<feature type="signal peptide" evidence="1">
    <location>
        <begin position="1"/>
        <end position="19"/>
    </location>
</feature>
<accession>A0AAD6CFZ1</accession>
<dbReference type="GO" id="GO:0005576">
    <property type="term" value="C:extracellular region"/>
    <property type="evidence" value="ECO:0007669"/>
    <property type="project" value="TreeGrafter"/>
</dbReference>
<keyword evidence="1" id="KW-0732">Signal</keyword>
<evidence type="ECO:0000313" key="2">
    <source>
        <dbReference type="EMBL" id="KAJ5464340.1"/>
    </source>
</evidence>
<dbReference type="PANTHER" id="PTHR38123:SF1">
    <property type="entry name" value="HYDROPHOBIC SURFACE BINDING PROTEIN"/>
    <property type="match status" value="1"/>
</dbReference>
<sequence length="172" mass="17884">MMLLKFWAALLPCLCLVAAGLVVKRSVLSDLTTITSDVQTLDKDVNGWDGTLITALSLLSDVNTLESDLKTAISDTEAASDFSTSDSTAATNDITSLSPIITTTLNDLVSKKSEIANIGETSTVQSSLKTLQGLSDQLTTALEAKVASDDATTIQFAASAINSAFASAISAF</sequence>
<name>A0AAD6CFZ1_9EURO</name>
<reference evidence="2" key="2">
    <citation type="journal article" date="2023" name="IMA Fungus">
        <title>Comparative genomic study of the Penicillium genus elucidates a diverse pangenome and 15 lateral gene transfer events.</title>
        <authorList>
            <person name="Petersen C."/>
            <person name="Sorensen T."/>
            <person name="Nielsen M.R."/>
            <person name="Sondergaard T.E."/>
            <person name="Sorensen J.L."/>
            <person name="Fitzpatrick D.A."/>
            <person name="Frisvad J.C."/>
            <person name="Nielsen K.L."/>
        </authorList>
    </citation>
    <scope>NUCLEOTIDE SEQUENCE</scope>
    <source>
        <strain evidence="2">IBT 16125</strain>
    </source>
</reference>
<dbReference type="AlphaFoldDB" id="A0AAD6CFZ1"/>
<dbReference type="Gene3D" id="1.20.1280.140">
    <property type="match status" value="1"/>
</dbReference>
<protein>
    <recommendedName>
        <fullName evidence="4">Hydrophobic surface binding protein A</fullName>
    </recommendedName>
</protein>
<dbReference type="RefSeq" id="XP_056771187.1">
    <property type="nucleotide sequence ID" value="XM_056903420.1"/>
</dbReference>
<evidence type="ECO:0008006" key="4">
    <source>
        <dbReference type="Google" id="ProtNLM"/>
    </source>
</evidence>
<reference evidence="2" key="1">
    <citation type="submission" date="2022-12" db="EMBL/GenBank/DDBJ databases">
        <authorList>
            <person name="Petersen C."/>
        </authorList>
    </citation>
    <scope>NUCLEOTIDE SEQUENCE</scope>
    <source>
        <strain evidence="2">IBT 16125</strain>
    </source>
</reference>
<dbReference type="PANTHER" id="PTHR38123">
    <property type="entry name" value="CELL WALL SERINE-THREONINE-RICH GALACTOMANNOPROTEIN MP1 (AFU_ORTHOLOGUE AFUA_4G03240)"/>
    <property type="match status" value="1"/>
</dbReference>
<evidence type="ECO:0000256" key="1">
    <source>
        <dbReference type="SAM" id="SignalP"/>
    </source>
</evidence>
<keyword evidence="3" id="KW-1185">Reference proteome</keyword>
<dbReference type="GeneID" id="81593663"/>
<evidence type="ECO:0000313" key="3">
    <source>
        <dbReference type="Proteomes" id="UP001213681"/>
    </source>
</evidence>
<dbReference type="EMBL" id="JAPVEA010000001">
    <property type="protein sequence ID" value="KAJ5464340.1"/>
    <property type="molecule type" value="Genomic_DNA"/>
</dbReference>
<dbReference type="Proteomes" id="UP001213681">
    <property type="component" value="Unassembled WGS sequence"/>
</dbReference>
<organism evidence="2 3">
    <name type="scientific">Penicillium daleae</name>
    <dbReference type="NCBI Taxonomy" id="63821"/>
    <lineage>
        <taxon>Eukaryota</taxon>
        <taxon>Fungi</taxon>
        <taxon>Dikarya</taxon>
        <taxon>Ascomycota</taxon>
        <taxon>Pezizomycotina</taxon>
        <taxon>Eurotiomycetes</taxon>
        <taxon>Eurotiomycetidae</taxon>
        <taxon>Eurotiales</taxon>
        <taxon>Aspergillaceae</taxon>
        <taxon>Penicillium</taxon>
    </lineage>
</organism>
<dbReference type="Pfam" id="PF12296">
    <property type="entry name" value="HsbA"/>
    <property type="match status" value="1"/>
</dbReference>
<dbReference type="InterPro" id="IPR021054">
    <property type="entry name" value="Cell_wall_mannoprotein_1"/>
</dbReference>